<dbReference type="InterPro" id="IPR043129">
    <property type="entry name" value="ATPase_NBD"/>
</dbReference>
<dbReference type="SUPFAM" id="SSF53067">
    <property type="entry name" value="Actin-like ATPase domain"/>
    <property type="match status" value="2"/>
</dbReference>
<dbReference type="FunFam" id="3.90.640.10:FF:000033">
    <property type="entry name" value="Heat shock 70 kDa protein"/>
    <property type="match status" value="1"/>
</dbReference>
<dbReference type="FunFam" id="3.30.30.30:FF:000001">
    <property type="entry name" value="heat shock 70 kDa protein-like"/>
    <property type="match status" value="1"/>
</dbReference>
<dbReference type="VEuPathDB" id="AmoebaDB:EHI7A_125970"/>
<gene>
    <name evidence="4" type="ORF">CL6EHI_155490</name>
</gene>
<dbReference type="VEuPathDB" id="AmoebaDB:EHI8A_199310"/>
<evidence type="ECO:0000256" key="3">
    <source>
        <dbReference type="RuleBase" id="RU003322"/>
    </source>
</evidence>
<comment type="caution">
    <text evidence="4">The sequence shown here is derived from an EMBL/GenBank/DDBJ whole genome shotgun (WGS) entry which is preliminary data.</text>
</comment>
<sequence>MSDKTLVFVGIDFGTTFSSIAYYNPLNKTDCTINDEGGNKQIPSWVSFAQMENSGVIIGNGAKNEIFGECVLYDSKRIIGSDISDISDEDKKHWPFTVIGNNNGKACMEVYNPFKQKDEIFEPEEISGMVLKNLILMAKSKLDNTEIGNIVVTVPTEFDDKKRNATLAACKLAGIENVTLVNEPVAALVEYKRTHNDVLSNDSKVVVIDFGGGTLDICCCKLQGKDISTVSVGGDKNLGGNDFDAVLMELIEKKIYSSGLVDETYFKKRQGMSQLEKTKLSKAINKLKKEAERVKIELSRNVDCEINLSHILGEDNNDDLDIGLSVSRKEFEELCEKKGLYKRLISKIKEVTGKSDFVGNSVQLVLLVGGTCLIKRVRDEIAKLYDVKNFSDINFDSLTAVAKGAAYLSHLKSECSIVEEKVYEIVPKSIGIEVNEGRFYVLIREGEQLPTSEKTKMFKTYKKNQEVADFRIYRGTGNYTSSPGVEFVTAMSINGFPLGPAGSVTFKLKIKLNESGLMELSANVFGTDIHKELAVTLDFEKVDETFERLRQHFNLFPIY</sequence>
<dbReference type="OMA" id="EMINETQ"/>
<dbReference type="GO" id="GO:0005524">
    <property type="term" value="F:ATP binding"/>
    <property type="evidence" value="ECO:0007669"/>
    <property type="project" value="UniProtKB-KW"/>
</dbReference>
<dbReference type="Gene3D" id="2.60.34.10">
    <property type="entry name" value="Substrate Binding Domain Of DNAk, Chain A, domain 1"/>
    <property type="match status" value="1"/>
</dbReference>
<dbReference type="Gene3D" id="3.30.420.40">
    <property type="match status" value="2"/>
</dbReference>
<organism evidence="4 5">
    <name type="scientific">Entamoeba histolytica</name>
    <dbReference type="NCBI Taxonomy" id="5759"/>
    <lineage>
        <taxon>Eukaryota</taxon>
        <taxon>Amoebozoa</taxon>
        <taxon>Evosea</taxon>
        <taxon>Archamoebae</taxon>
        <taxon>Mastigamoebida</taxon>
        <taxon>Entamoebidae</taxon>
        <taxon>Entamoeba</taxon>
    </lineage>
</organism>
<dbReference type="Proteomes" id="UP000078387">
    <property type="component" value="Unassembled WGS sequence"/>
</dbReference>
<reference evidence="4 5" key="1">
    <citation type="submission" date="2016-05" db="EMBL/GenBank/DDBJ databases">
        <title>First whole genome sequencing of Entamoeba histolytica HM1:IMSS-clone-6.</title>
        <authorList>
            <person name="Mukherjee Avik.K."/>
            <person name="Izumyama S."/>
            <person name="Nakada-Tsukui K."/>
            <person name="Nozaki T."/>
        </authorList>
    </citation>
    <scope>NUCLEOTIDE SEQUENCE [LARGE SCALE GENOMIC DNA]</scope>
    <source>
        <strain evidence="4 5">HM1:IMSS clone 6</strain>
    </source>
</reference>
<keyword evidence="1 3" id="KW-0547">Nucleotide-binding</keyword>
<dbReference type="Gene3D" id="3.90.640.10">
    <property type="entry name" value="Actin, Chain A, domain 4"/>
    <property type="match status" value="1"/>
</dbReference>
<dbReference type="VEuPathDB" id="AmoebaDB:KM1_138900"/>
<dbReference type="InterPro" id="IPR013126">
    <property type="entry name" value="Hsp_70_fam"/>
</dbReference>
<evidence type="ECO:0000313" key="5">
    <source>
        <dbReference type="Proteomes" id="UP000078387"/>
    </source>
</evidence>
<dbReference type="FunFam" id="3.30.420.40:FF:000394">
    <property type="entry name" value="Heat shock protein 70 putative"/>
    <property type="match status" value="1"/>
</dbReference>
<dbReference type="GO" id="GO:0140662">
    <property type="term" value="F:ATP-dependent protein folding chaperone"/>
    <property type="evidence" value="ECO:0007669"/>
    <property type="project" value="InterPro"/>
</dbReference>
<dbReference type="VEuPathDB" id="AmoebaDB:EHI_155490"/>
<protein>
    <submittedName>
        <fullName evidence="4">Heat shock protein 70 putative</fullName>
    </submittedName>
</protein>
<dbReference type="SUPFAM" id="SSF100920">
    <property type="entry name" value="Heat shock protein 70kD (HSP70), peptide-binding domain"/>
    <property type="match status" value="1"/>
</dbReference>
<dbReference type="AlphaFoldDB" id="A0A5K1UPM7"/>
<name>A0A5K1UPM7_ENTHI</name>
<dbReference type="Pfam" id="PF00012">
    <property type="entry name" value="HSP70"/>
    <property type="match status" value="1"/>
</dbReference>
<dbReference type="EMBL" id="BDEQ01000001">
    <property type="protein sequence ID" value="GAT92979.1"/>
    <property type="molecule type" value="Genomic_DNA"/>
</dbReference>
<dbReference type="InterPro" id="IPR029047">
    <property type="entry name" value="HSP70_peptide-bd_sf"/>
</dbReference>
<evidence type="ECO:0000256" key="1">
    <source>
        <dbReference type="ARBA" id="ARBA00022741"/>
    </source>
</evidence>
<dbReference type="PANTHER" id="PTHR19375">
    <property type="entry name" value="HEAT SHOCK PROTEIN 70KDA"/>
    <property type="match status" value="1"/>
</dbReference>
<keyword evidence="4" id="KW-0346">Stress response</keyword>
<accession>A0A5K1UPM7</accession>
<evidence type="ECO:0000313" key="4">
    <source>
        <dbReference type="EMBL" id="GAT92979.1"/>
    </source>
</evidence>
<proteinExistence type="inferred from homology"/>
<comment type="similarity">
    <text evidence="3">Belongs to the heat shock protein 70 family.</text>
</comment>
<evidence type="ECO:0000256" key="2">
    <source>
        <dbReference type="ARBA" id="ARBA00022840"/>
    </source>
</evidence>
<keyword evidence="2 3" id="KW-0067">ATP-binding</keyword>
<dbReference type="PRINTS" id="PR00301">
    <property type="entry name" value="HEATSHOCK70"/>
</dbReference>
<dbReference type="VEuPathDB" id="AmoebaDB:EHI5A_116730"/>